<organism evidence="1 2">
    <name type="scientific">Daphnia magna</name>
    <dbReference type="NCBI Taxonomy" id="35525"/>
    <lineage>
        <taxon>Eukaryota</taxon>
        <taxon>Metazoa</taxon>
        <taxon>Ecdysozoa</taxon>
        <taxon>Arthropoda</taxon>
        <taxon>Crustacea</taxon>
        <taxon>Branchiopoda</taxon>
        <taxon>Diplostraca</taxon>
        <taxon>Cladocera</taxon>
        <taxon>Anomopoda</taxon>
        <taxon>Daphniidae</taxon>
        <taxon>Daphnia</taxon>
    </lineage>
</organism>
<comment type="caution">
    <text evidence="1">The sequence shown here is derived from an EMBL/GenBank/DDBJ whole genome shotgun (WGS) entry which is preliminary data.</text>
</comment>
<dbReference type="Proteomes" id="UP001234178">
    <property type="component" value="Unassembled WGS sequence"/>
</dbReference>
<sequence length="103" mass="11884">MIEIESTVRKSCKKSAPGILSMDHCKGIPSSLGYGTRFSKTKLMKNLPLALLEEEPHIKRVHSLEELKEKPYKLSHQMFRTLYPERQNDRRRAVLVIKANAVH</sequence>
<evidence type="ECO:0000313" key="2">
    <source>
        <dbReference type="Proteomes" id="UP001234178"/>
    </source>
</evidence>
<name>A0ABQ9ZRA4_9CRUS</name>
<accession>A0ABQ9ZRA4</accession>
<reference evidence="1 2" key="1">
    <citation type="journal article" date="2023" name="Nucleic Acids Res.">
        <title>The hologenome of Daphnia magna reveals possible DNA methylation and microbiome-mediated evolution of the host genome.</title>
        <authorList>
            <person name="Chaturvedi A."/>
            <person name="Li X."/>
            <person name="Dhandapani V."/>
            <person name="Marshall H."/>
            <person name="Kissane S."/>
            <person name="Cuenca-Cambronero M."/>
            <person name="Asole G."/>
            <person name="Calvet F."/>
            <person name="Ruiz-Romero M."/>
            <person name="Marangio P."/>
            <person name="Guigo R."/>
            <person name="Rago D."/>
            <person name="Mirbahai L."/>
            <person name="Eastwood N."/>
            <person name="Colbourne J.K."/>
            <person name="Zhou J."/>
            <person name="Mallon E."/>
            <person name="Orsini L."/>
        </authorList>
    </citation>
    <scope>NUCLEOTIDE SEQUENCE [LARGE SCALE GENOMIC DNA]</scope>
    <source>
        <strain evidence="1">LRV0_1</strain>
    </source>
</reference>
<protein>
    <submittedName>
        <fullName evidence="1">Uncharacterized protein</fullName>
    </submittedName>
</protein>
<proteinExistence type="predicted"/>
<evidence type="ECO:0000313" key="1">
    <source>
        <dbReference type="EMBL" id="KAK4014994.1"/>
    </source>
</evidence>
<gene>
    <name evidence="1" type="ORF">OUZ56_027508</name>
</gene>
<dbReference type="EMBL" id="JAOYFB010000004">
    <property type="protein sequence ID" value="KAK4014994.1"/>
    <property type="molecule type" value="Genomic_DNA"/>
</dbReference>
<keyword evidence="2" id="KW-1185">Reference proteome</keyword>